<accession>A0A915EEL7</accession>
<organism evidence="2 3">
    <name type="scientific">Ditylenchus dipsaci</name>
    <dbReference type="NCBI Taxonomy" id="166011"/>
    <lineage>
        <taxon>Eukaryota</taxon>
        <taxon>Metazoa</taxon>
        <taxon>Ecdysozoa</taxon>
        <taxon>Nematoda</taxon>
        <taxon>Chromadorea</taxon>
        <taxon>Rhabditida</taxon>
        <taxon>Tylenchina</taxon>
        <taxon>Tylenchomorpha</taxon>
        <taxon>Sphaerularioidea</taxon>
        <taxon>Anguinidae</taxon>
        <taxon>Anguininae</taxon>
        <taxon>Ditylenchus</taxon>
    </lineage>
</organism>
<evidence type="ECO:0000256" key="1">
    <source>
        <dbReference type="SAM" id="MobiDB-lite"/>
    </source>
</evidence>
<feature type="compositionally biased region" description="Basic and acidic residues" evidence="1">
    <location>
        <begin position="8"/>
        <end position="25"/>
    </location>
</feature>
<dbReference type="WBParaSite" id="jg5063">
    <property type="protein sequence ID" value="jg5063"/>
    <property type="gene ID" value="jg5063"/>
</dbReference>
<evidence type="ECO:0000313" key="3">
    <source>
        <dbReference type="WBParaSite" id="jg5063"/>
    </source>
</evidence>
<evidence type="ECO:0000313" key="2">
    <source>
        <dbReference type="Proteomes" id="UP000887574"/>
    </source>
</evidence>
<dbReference type="Proteomes" id="UP000887574">
    <property type="component" value="Unplaced"/>
</dbReference>
<protein>
    <submittedName>
        <fullName evidence="3">Uncharacterized protein</fullName>
    </submittedName>
</protein>
<keyword evidence="2" id="KW-1185">Reference proteome</keyword>
<proteinExistence type="predicted"/>
<reference evidence="3" key="1">
    <citation type="submission" date="2022-11" db="UniProtKB">
        <authorList>
            <consortium name="WormBaseParasite"/>
        </authorList>
    </citation>
    <scope>IDENTIFICATION</scope>
</reference>
<sequence length="169" mass="19108">MGEPSAKAVEEFAEKEDERIEEQKKNKLSTRTRPKSRMVLLIDSEKIPAELRHYMLLWFELMFQSPAIVDGKQISFEEVSKLMTKDLVSNSVAIGVSGYYGRLVSLRLRVDSQTTKIIAICAKKLANAAADAKRDGYSVASFLSSNTIYDDDSNAHFCSHISLERFHKE</sequence>
<name>A0A915EEL7_9BILA</name>
<feature type="region of interest" description="Disordered" evidence="1">
    <location>
        <begin position="1"/>
        <end position="29"/>
    </location>
</feature>
<dbReference type="AlphaFoldDB" id="A0A915EEL7"/>